<accession>A0ABN9LJX3</accession>
<keyword evidence="9" id="KW-0391">Immunity</keyword>
<dbReference type="SUPFAM" id="SSF52058">
    <property type="entry name" value="L domain-like"/>
    <property type="match status" value="2"/>
</dbReference>
<gene>
    <name evidence="17" type="ORF">RIMI_LOCUS8777779</name>
</gene>
<dbReference type="InterPro" id="IPR003591">
    <property type="entry name" value="Leu-rich_rpt_typical-subtyp"/>
</dbReference>
<keyword evidence="14" id="KW-0395">Inflammatory response</keyword>
<evidence type="ECO:0000256" key="4">
    <source>
        <dbReference type="ARBA" id="ARBA00022588"/>
    </source>
</evidence>
<dbReference type="PANTHER" id="PTHR24365:SF521">
    <property type="entry name" value="TOLL-LIKE RECEPTOR 4"/>
    <property type="match status" value="1"/>
</dbReference>
<evidence type="ECO:0000256" key="13">
    <source>
        <dbReference type="ARBA" id="ARBA00023180"/>
    </source>
</evidence>
<dbReference type="Pfam" id="PF13855">
    <property type="entry name" value="LRR_8"/>
    <property type="match status" value="1"/>
</dbReference>
<evidence type="ECO:0000256" key="1">
    <source>
        <dbReference type="ARBA" id="ARBA00004251"/>
    </source>
</evidence>
<name>A0ABN9LJX3_9NEOB</name>
<evidence type="ECO:0000256" key="6">
    <source>
        <dbReference type="ARBA" id="ARBA00022692"/>
    </source>
</evidence>
<proteinExistence type="inferred from homology"/>
<protein>
    <recommendedName>
        <fullName evidence="16">LRRCT domain-containing protein</fullName>
    </recommendedName>
</protein>
<dbReference type="Gene3D" id="3.80.10.10">
    <property type="entry name" value="Ribonuclease Inhibitor"/>
    <property type="match status" value="1"/>
</dbReference>
<keyword evidence="10 15" id="KW-1133">Transmembrane helix</keyword>
<evidence type="ECO:0000313" key="18">
    <source>
        <dbReference type="Proteomes" id="UP001176940"/>
    </source>
</evidence>
<dbReference type="SMART" id="SM00369">
    <property type="entry name" value="LRR_TYP"/>
    <property type="match status" value="7"/>
</dbReference>
<evidence type="ECO:0000256" key="11">
    <source>
        <dbReference type="ARBA" id="ARBA00023136"/>
    </source>
</evidence>
<keyword evidence="4" id="KW-0399">Innate immunity</keyword>
<evidence type="ECO:0000256" key="3">
    <source>
        <dbReference type="ARBA" id="ARBA00022475"/>
    </source>
</evidence>
<keyword evidence="6 15" id="KW-0812">Transmembrane</keyword>
<dbReference type="EMBL" id="CAUEEQ010017701">
    <property type="protein sequence ID" value="CAJ0940625.1"/>
    <property type="molecule type" value="Genomic_DNA"/>
</dbReference>
<evidence type="ECO:0000313" key="17">
    <source>
        <dbReference type="EMBL" id="CAJ0940625.1"/>
    </source>
</evidence>
<dbReference type="PANTHER" id="PTHR24365">
    <property type="entry name" value="TOLL-LIKE RECEPTOR"/>
    <property type="match status" value="1"/>
</dbReference>
<evidence type="ECO:0000256" key="8">
    <source>
        <dbReference type="ARBA" id="ARBA00022737"/>
    </source>
</evidence>
<dbReference type="InterPro" id="IPR001611">
    <property type="entry name" value="Leu-rich_rpt"/>
</dbReference>
<keyword evidence="7" id="KW-0732">Signal</keyword>
<evidence type="ECO:0000256" key="2">
    <source>
        <dbReference type="ARBA" id="ARBA00009634"/>
    </source>
</evidence>
<keyword evidence="3" id="KW-1003">Cell membrane</keyword>
<organism evidence="17 18">
    <name type="scientific">Ranitomeya imitator</name>
    <name type="common">mimic poison frog</name>
    <dbReference type="NCBI Taxonomy" id="111125"/>
    <lineage>
        <taxon>Eukaryota</taxon>
        <taxon>Metazoa</taxon>
        <taxon>Chordata</taxon>
        <taxon>Craniata</taxon>
        <taxon>Vertebrata</taxon>
        <taxon>Euteleostomi</taxon>
        <taxon>Amphibia</taxon>
        <taxon>Batrachia</taxon>
        <taxon>Anura</taxon>
        <taxon>Neobatrachia</taxon>
        <taxon>Hyloidea</taxon>
        <taxon>Dendrobatidae</taxon>
        <taxon>Dendrobatinae</taxon>
        <taxon>Ranitomeya</taxon>
    </lineage>
</organism>
<evidence type="ECO:0000256" key="9">
    <source>
        <dbReference type="ARBA" id="ARBA00022859"/>
    </source>
</evidence>
<evidence type="ECO:0000256" key="15">
    <source>
        <dbReference type="SAM" id="Phobius"/>
    </source>
</evidence>
<keyword evidence="11 15" id="KW-0472">Membrane</keyword>
<dbReference type="InterPro" id="IPR000483">
    <property type="entry name" value="Cys-rich_flank_reg_C"/>
</dbReference>
<feature type="transmembrane region" description="Helical" evidence="15">
    <location>
        <begin position="633"/>
        <end position="655"/>
    </location>
</feature>
<feature type="domain" description="LRRCT" evidence="16">
    <location>
        <begin position="579"/>
        <end position="628"/>
    </location>
</feature>
<comment type="caution">
    <text evidence="17">The sequence shown here is derived from an EMBL/GenBank/DDBJ whole genome shotgun (WGS) entry which is preliminary data.</text>
</comment>
<comment type="subcellular location">
    <subcellularLocation>
        <location evidence="1">Cell membrane</location>
        <topology evidence="1">Single-pass type I membrane protein</topology>
    </subcellularLocation>
</comment>
<evidence type="ECO:0000256" key="7">
    <source>
        <dbReference type="ARBA" id="ARBA00022729"/>
    </source>
</evidence>
<keyword evidence="12" id="KW-0675">Receptor</keyword>
<evidence type="ECO:0000256" key="12">
    <source>
        <dbReference type="ARBA" id="ARBA00023170"/>
    </source>
</evidence>
<reference evidence="17" key="1">
    <citation type="submission" date="2023-07" db="EMBL/GenBank/DDBJ databases">
        <authorList>
            <person name="Stuckert A."/>
        </authorList>
    </citation>
    <scope>NUCLEOTIDE SEQUENCE</scope>
</reference>
<keyword evidence="5" id="KW-0433">Leucine-rich repeat</keyword>
<sequence>MMNSVLSMFSCRKRAEKKAEMADRQCGILVIANRSYNCDGLGLQEIPNVIPSSTETLDFSFNSLFSLYSWMFSHFKNLEYINLSRCGINWIYNNAFSNNSRLNTVILTGNPIIYIADIAFLGATSLEHLYLQETSISDLSFIPLKTLNSLVTLHLGSNFISSIRISEDITFENLTMLNFALNQINTISVQDSKFLKQIKNLTLILKGNNIKYIEPNSFNHSDFNHLDLTGCAWNTDVSSLLNGLNGLTTHTLSIGIFDDIDADINLLPSSLTGLCNISVKELSLQYRHLSEDSKESFSCLTKIEKLDLTSMHLHSLPHVSQPNVVKELILNKNVFPSLCNISSDSFPLITRLHIVGNQNSWGLGNKCLERLSILKYLDLSHNDFHKVSCCTAQFSGLHSLLHLNLSFGAPLQLESPAFPANKQLEVLDLSHVFLLTDGSSSPFSNLADLRTLNLSYSHVNSTYIMIFEGLIKLLYLNLNGNFFHNRILKSDNLFSKVLQLETLILSNCDLEVIETQALQKLENLKSVDLSHNKLTSFATNAFGNLSGVSLNFAFNMISTIPISLVRNISNKTTINLSYNPIDCSCSNIEFLTWYKEQEKIFLDKTNTTCGSPPSLTGTELTKVSISCGIPLPYIIPIIIGALIFIIPTLCLVQYCRRRVYAAI</sequence>
<dbReference type="InterPro" id="IPR032675">
    <property type="entry name" value="LRR_dom_sf"/>
</dbReference>
<keyword evidence="8" id="KW-0677">Repeat</keyword>
<comment type="similarity">
    <text evidence="2">Belongs to the Toll-like receptor family.</text>
</comment>
<dbReference type="Proteomes" id="UP001176940">
    <property type="component" value="Unassembled WGS sequence"/>
</dbReference>
<evidence type="ECO:0000256" key="14">
    <source>
        <dbReference type="ARBA" id="ARBA00023198"/>
    </source>
</evidence>
<evidence type="ECO:0000256" key="10">
    <source>
        <dbReference type="ARBA" id="ARBA00022989"/>
    </source>
</evidence>
<keyword evidence="18" id="KW-1185">Reference proteome</keyword>
<dbReference type="SMART" id="SM00082">
    <property type="entry name" value="LRRCT"/>
    <property type="match status" value="1"/>
</dbReference>
<evidence type="ECO:0000259" key="16">
    <source>
        <dbReference type="SMART" id="SM00082"/>
    </source>
</evidence>
<evidence type="ECO:0000256" key="5">
    <source>
        <dbReference type="ARBA" id="ARBA00022614"/>
    </source>
</evidence>
<keyword evidence="13" id="KW-0325">Glycoprotein</keyword>